<keyword evidence="2" id="KW-1185">Reference proteome</keyword>
<protein>
    <submittedName>
        <fullName evidence="1">Unnamed protein product</fullName>
    </submittedName>
</protein>
<accession>A0A9W6YXQ2</accession>
<reference evidence="1" key="1">
    <citation type="submission" date="2023-04" db="EMBL/GenBank/DDBJ databases">
        <title>Ambrosiozyma monospora NBRC 1965.</title>
        <authorList>
            <person name="Ichikawa N."/>
            <person name="Sato H."/>
            <person name="Tonouchi N."/>
        </authorList>
    </citation>
    <scope>NUCLEOTIDE SEQUENCE</scope>
    <source>
        <strain evidence="1">NBRC 1965</strain>
    </source>
</reference>
<gene>
    <name evidence="1" type="ORF">Amon01_000693300</name>
</gene>
<dbReference type="AlphaFoldDB" id="A0A9W6YXQ2"/>
<dbReference type="Proteomes" id="UP001165063">
    <property type="component" value="Unassembled WGS sequence"/>
</dbReference>
<proteinExistence type="predicted"/>
<comment type="caution">
    <text evidence="1">The sequence shown here is derived from an EMBL/GenBank/DDBJ whole genome shotgun (WGS) entry which is preliminary data.</text>
</comment>
<dbReference type="EMBL" id="BSXU01004727">
    <property type="protein sequence ID" value="GMG47026.1"/>
    <property type="molecule type" value="Genomic_DNA"/>
</dbReference>
<evidence type="ECO:0000313" key="2">
    <source>
        <dbReference type="Proteomes" id="UP001165063"/>
    </source>
</evidence>
<organism evidence="1 2">
    <name type="scientific">Ambrosiozyma monospora</name>
    <name type="common">Yeast</name>
    <name type="synonym">Endomycopsis monosporus</name>
    <dbReference type="NCBI Taxonomy" id="43982"/>
    <lineage>
        <taxon>Eukaryota</taxon>
        <taxon>Fungi</taxon>
        <taxon>Dikarya</taxon>
        <taxon>Ascomycota</taxon>
        <taxon>Saccharomycotina</taxon>
        <taxon>Pichiomycetes</taxon>
        <taxon>Pichiales</taxon>
        <taxon>Pichiaceae</taxon>
        <taxon>Ambrosiozyma</taxon>
    </lineage>
</organism>
<sequence>MEVLVRDGKHLSNDSIPAQNSLRDLELTRQASELNNQEMIDNAITFEEWENYEDMESFTVWKLTCSTSID</sequence>
<evidence type="ECO:0000313" key="1">
    <source>
        <dbReference type="EMBL" id="GMG47026.1"/>
    </source>
</evidence>
<name>A0A9W6YXQ2_AMBMO</name>